<dbReference type="GeneID" id="7841135"/>
<dbReference type="AlphaFoldDB" id="Q23BS4"/>
<dbReference type="OrthoDB" id="365640at2759"/>
<organism evidence="2 3">
    <name type="scientific">Tetrahymena thermophila (strain SB210)</name>
    <dbReference type="NCBI Taxonomy" id="312017"/>
    <lineage>
        <taxon>Eukaryota</taxon>
        <taxon>Sar</taxon>
        <taxon>Alveolata</taxon>
        <taxon>Ciliophora</taxon>
        <taxon>Intramacronucleata</taxon>
        <taxon>Oligohymenophorea</taxon>
        <taxon>Hymenostomatida</taxon>
        <taxon>Tetrahymenina</taxon>
        <taxon>Tetrahymenidae</taxon>
        <taxon>Tetrahymena</taxon>
    </lineage>
</organism>
<name>Q23BS4_TETTS</name>
<reference evidence="3" key="1">
    <citation type="journal article" date="2006" name="PLoS Biol.">
        <title>Macronuclear genome sequence of the ciliate Tetrahymena thermophila, a model eukaryote.</title>
        <authorList>
            <person name="Eisen J.A."/>
            <person name="Coyne R.S."/>
            <person name="Wu M."/>
            <person name="Wu D."/>
            <person name="Thiagarajan M."/>
            <person name="Wortman J.R."/>
            <person name="Badger J.H."/>
            <person name="Ren Q."/>
            <person name="Amedeo P."/>
            <person name="Jones K.M."/>
            <person name="Tallon L.J."/>
            <person name="Delcher A.L."/>
            <person name="Salzberg S.L."/>
            <person name="Silva J.C."/>
            <person name="Haas B.J."/>
            <person name="Majoros W.H."/>
            <person name="Farzad M."/>
            <person name="Carlton J.M."/>
            <person name="Smith R.K. Jr."/>
            <person name="Garg J."/>
            <person name="Pearlman R.E."/>
            <person name="Karrer K.M."/>
            <person name="Sun L."/>
            <person name="Manning G."/>
            <person name="Elde N.C."/>
            <person name="Turkewitz A.P."/>
            <person name="Asai D.J."/>
            <person name="Wilkes D.E."/>
            <person name="Wang Y."/>
            <person name="Cai H."/>
            <person name="Collins K."/>
            <person name="Stewart B.A."/>
            <person name="Lee S.R."/>
            <person name="Wilamowska K."/>
            <person name="Weinberg Z."/>
            <person name="Ruzzo W.L."/>
            <person name="Wloga D."/>
            <person name="Gaertig J."/>
            <person name="Frankel J."/>
            <person name="Tsao C.-C."/>
            <person name="Gorovsky M.A."/>
            <person name="Keeling P.J."/>
            <person name="Waller R.F."/>
            <person name="Patron N.J."/>
            <person name="Cherry J.M."/>
            <person name="Stover N.A."/>
            <person name="Krieger C.J."/>
            <person name="del Toro C."/>
            <person name="Ryder H.F."/>
            <person name="Williamson S.C."/>
            <person name="Barbeau R.A."/>
            <person name="Hamilton E.P."/>
            <person name="Orias E."/>
        </authorList>
    </citation>
    <scope>NUCLEOTIDE SEQUENCE [LARGE SCALE GENOMIC DNA]</scope>
    <source>
        <strain evidence="3">SB210</strain>
    </source>
</reference>
<feature type="region of interest" description="Disordered" evidence="1">
    <location>
        <begin position="1"/>
        <end position="29"/>
    </location>
</feature>
<proteinExistence type="predicted"/>
<accession>Q23BS4</accession>
<dbReference type="Proteomes" id="UP000009168">
    <property type="component" value="Unassembled WGS sequence"/>
</dbReference>
<dbReference type="OMA" id="MIQETEQ"/>
<evidence type="ECO:0000313" key="3">
    <source>
        <dbReference type="Proteomes" id="UP000009168"/>
    </source>
</evidence>
<feature type="region of interest" description="Disordered" evidence="1">
    <location>
        <begin position="96"/>
        <end position="118"/>
    </location>
</feature>
<dbReference type="eggNOG" id="ENOG502R2NR">
    <property type="taxonomic scope" value="Eukaryota"/>
</dbReference>
<protein>
    <submittedName>
        <fullName evidence="2">STOP protein</fullName>
    </submittedName>
</protein>
<feature type="region of interest" description="Disordered" evidence="1">
    <location>
        <begin position="176"/>
        <end position="195"/>
    </location>
</feature>
<dbReference type="HOGENOM" id="CLU_579410_0_0_1"/>
<dbReference type="KEGG" id="tet:TTHERM_00227580"/>
<dbReference type="EMBL" id="GG662718">
    <property type="protein sequence ID" value="EAR94044.2"/>
    <property type="molecule type" value="Genomic_DNA"/>
</dbReference>
<sequence length="472" mass="54473">MSQSILRNKGYTQSQTNLNYSRRSSQDNFRQQRYQNEIHLHPQTTKNGNAAKGISDALSQHSYQQQILADRSKNPLNLTKKMVRVINGKIVPVPENNFSNEHLPNYRHNQNNPRAQSHAQLPNLSQSQQNFCSKPCSTKCIPGHHHHAGSHAHAHNHEDVQGLLNNVESIISNKNVQSNDKCPAESEYTGSKYHDQDGKSCQVKSQMESEVESYINMNEIYYKHLRGLCVCYRCTCGKHRCAYAKNSHLKQPFNVTPAQSIYKINYVPKKGLKDIDFDYGMYENMKGNINTIDLKSVNHTDFTKPDQKYYLAHQQFKPEHKYDYKPLQCGRSHYKRDFLEWGCVPYQPIKGYSQRTTIDEMPFHGQTTYKKDYYKMNAPKAEPTLNNYTTTMVKSPIPFLGITTSQEFFKPYKPGDRAVRYKASDELITGAPSFKGQFESLSQKDFKDYTNICPVEIELRQSPKKENQVEAN</sequence>
<dbReference type="InParanoid" id="Q23BS4"/>
<evidence type="ECO:0000313" key="2">
    <source>
        <dbReference type="EMBL" id="EAR94044.2"/>
    </source>
</evidence>
<evidence type="ECO:0000256" key="1">
    <source>
        <dbReference type="SAM" id="MobiDB-lite"/>
    </source>
</evidence>
<gene>
    <name evidence="2" type="ORF">TTHERM_00227580</name>
</gene>
<keyword evidence="3" id="KW-1185">Reference proteome</keyword>
<dbReference type="RefSeq" id="XP_001014289.2">
    <property type="nucleotide sequence ID" value="XM_001014289.3"/>
</dbReference>